<feature type="transmembrane region" description="Helical" evidence="1">
    <location>
        <begin position="52"/>
        <end position="73"/>
    </location>
</feature>
<dbReference type="Proteomes" id="UP001454086">
    <property type="component" value="Unassembled WGS sequence"/>
</dbReference>
<sequence length="300" mass="33795">MDDKGLEILRKKAYGQYKKAMFLCGCFILASLMMFGRHGIHNEDYTLFEWGLFTLIITALLTVIFCCLCYLLLIRRAQEGFIRAYKEQYVLPLLMENGRFQTLEYFPESGLGYDEVAGLHVVDCGVKNHFSSTDRLTGYYGDIRFLLCNVNTGRTGKVGKIYTSDSIFHGPVIRFDNVPALLGFQGTMRVFDNKYVAGFKDRPSAYKIKTGDPGFDGRFQVYASDGDDTPLTPVLIEKMKAFADKSGKWVSFTFSGSSAIVAVHRPRNLFDVFVDKPVSGQKAELLKDIRMIQAAGELFS</sequence>
<accession>A0ABV1D307</accession>
<gene>
    <name evidence="2" type="ORF">WMQ36_07165</name>
</gene>
<evidence type="ECO:0000313" key="2">
    <source>
        <dbReference type="EMBL" id="MEQ2424748.1"/>
    </source>
</evidence>
<name>A0ABV1D307_9FIRM</name>
<dbReference type="RefSeq" id="WP_168164708.1">
    <property type="nucleotide sequence ID" value="NZ_JBBMFM010000018.1"/>
</dbReference>
<dbReference type="Pfam" id="PF11335">
    <property type="entry name" value="DUF3137"/>
    <property type="match status" value="1"/>
</dbReference>
<keyword evidence="3" id="KW-1185">Reference proteome</keyword>
<feature type="transmembrane region" description="Helical" evidence="1">
    <location>
        <begin position="20"/>
        <end position="40"/>
    </location>
</feature>
<proteinExistence type="predicted"/>
<organism evidence="2 3">
    <name type="scientific">Enterocloster hominis</name>
    <name type="common">ex Hitch et al. 2024</name>
    <dbReference type="NCBI Taxonomy" id="1917870"/>
    <lineage>
        <taxon>Bacteria</taxon>
        <taxon>Bacillati</taxon>
        <taxon>Bacillota</taxon>
        <taxon>Clostridia</taxon>
        <taxon>Lachnospirales</taxon>
        <taxon>Lachnospiraceae</taxon>
        <taxon>Enterocloster</taxon>
    </lineage>
</organism>
<keyword evidence="1" id="KW-0812">Transmembrane</keyword>
<comment type="caution">
    <text evidence="2">The sequence shown here is derived from an EMBL/GenBank/DDBJ whole genome shotgun (WGS) entry which is preliminary data.</text>
</comment>
<evidence type="ECO:0000313" key="3">
    <source>
        <dbReference type="Proteomes" id="UP001454086"/>
    </source>
</evidence>
<reference evidence="2 3" key="1">
    <citation type="submission" date="2024-03" db="EMBL/GenBank/DDBJ databases">
        <title>Human intestinal bacterial collection.</title>
        <authorList>
            <person name="Pauvert C."/>
            <person name="Hitch T.C.A."/>
            <person name="Clavel T."/>
        </authorList>
    </citation>
    <scope>NUCLEOTIDE SEQUENCE [LARGE SCALE GENOMIC DNA]</scope>
    <source>
        <strain evidence="2 3">CLA-SR-H021</strain>
    </source>
</reference>
<dbReference type="InterPro" id="IPR021484">
    <property type="entry name" value="DUF3137"/>
</dbReference>
<keyword evidence="1" id="KW-0472">Membrane</keyword>
<dbReference type="EMBL" id="JBBMFM010000018">
    <property type="protein sequence ID" value="MEQ2424748.1"/>
    <property type="molecule type" value="Genomic_DNA"/>
</dbReference>
<keyword evidence="1" id="KW-1133">Transmembrane helix</keyword>
<evidence type="ECO:0000256" key="1">
    <source>
        <dbReference type="SAM" id="Phobius"/>
    </source>
</evidence>
<protein>
    <submittedName>
        <fullName evidence="2">DUF3137 domain-containing protein</fullName>
    </submittedName>
</protein>